<accession>A0A9J5ZZ12</accession>
<dbReference type="PANTHER" id="PTHR34222">
    <property type="entry name" value="GAG_PRE-INTEGRS DOMAIN-CONTAINING PROTEIN"/>
    <property type="match status" value="1"/>
</dbReference>
<name>A0A9J5ZZ12_SOLCO</name>
<protein>
    <submittedName>
        <fullName evidence="1">Uncharacterized protein</fullName>
    </submittedName>
</protein>
<reference evidence="1 2" key="1">
    <citation type="submission" date="2020-09" db="EMBL/GenBank/DDBJ databases">
        <title>De no assembly of potato wild relative species, Solanum commersonii.</title>
        <authorList>
            <person name="Cho K."/>
        </authorList>
    </citation>
    <scope>NUCLEOTIDE SEQUENCE [LARGE SCALE GENOMIC DNA]</scope>
    <source>
        <strain evidence="1">LZ3.2</strain>
        <tissue evidence="1">Leaf</tissue>
    </source>
</reference>
<dbReference type="PANTHER" id="PTHR34222:SF87">
    <property type="entry name" value="CCHC-TYPE DOMAIN-CONTAINING PROTEIN"/>
    <property type="match status" value="1"/>
</dbReference>
<dbReference type="Proteomes" id="UP000824120">
    <property type="component" value="Chromosome 3"/>
</dbReference>
<comment type="caution">
    <text evidence="1">The sequence shown here is derived from an EMBL/GenBank/DDBJ whole genome shotgun (WGS) entry which is preliminary data.</text>
</comment>
<evidence type="ECO:0000313" key="1">
    <source>
        <dbReference type="EMBL" id="KAG5617087.1"/>
    </source>
</evidence>
<dbReference type="EMBL" id="JACXVP010000003">
    <property type="protein sequence ID" value="KAG5617087.1"/>
    <property type="molecule type" value="Genomic_DNA"/>
</dbReference>
<gene>
    <name evidence="1" type="ORF">H5410_016911</name>
</gene>
<dbReference type="OrthoDB" id="913992at2759"/>
<feature type="non-terminal residue" evidence="1">
    <location>
        <position position="1"/>
    </location>
</feature>
<organism evidence="1 2">
    <name type="scientific">Solanum commersonii</name>
    <name type="common">Commerson's wild potato</name>
    <name type="synonym">Commerson's nightshade</name>
    <dbReference type="NCBI Taxonomy" id="4109"/>
    <lineage>
        <taxon>Eukaryota</taxon>
        <taxon>Viridiplantae</taxon>
        <taxon>Streptophyta</taxon>
        <taxon>Embryophyta</taxon>
        <taxon>Tracheophyta</taxon>
        <taxon>Spermatophyta</taxon>
        <taxon>Magnoliopsida</taxon>
        <taxon>eudicotyledons</taxon>
        <taxon>Gunneridae</taxon>
        <taxon>Pentapetalae</taxon>
        <taxon>asterids</taxon>
        <taxon>lamiids</taxon>
        <taxon>Solanales</taxon>
        <taxon>Solanaceae</taxon>
        <taxon>Solanoideae</taxon>
        <taxon>Solaneae</taxon>
        <taxon>Solanum</taxon>
    </lineage>
</organism>
<keyword evidence="2" id="KW-1185">Reference proteome</keyword>
<evidence type="ECO:0000313" key="2">
    <source>
        <dbReference type="Proteomes" id="UP000824120"/>
    </source>
</evidence>
<proteinExistence type="predicted"/>
<sequence length="309" mass="34822">MDSLALYTARSNTPQQFHPKPRKNYQNLFCDFYSIRGHSRADCNKLKKCDHCHVTGHIKENCFLLIGYPENFKGKRRANAVLGGGDQHFQQQSSHDHALLEGSSMMQRKAHTTIGEHKSTTQEQLLQLMHDSSPEQLHQMIDTIKKHKNIMDTPSNVNMAGTSHSLKWIIDTGETDHMINNPNYLHVKTKVGGVGKVQLLTGDLATVSHVGNLQLSENDVIKQPNIITDPPYPVLDTETVSSDTEVEVISYVVSPQLPDVIRKSNRLVKPLLWHIDYVMSKQKKSASACLYFIADAVDYQSITPAYKSF</sequence>
<dbReference type="AlphaFoldDB" id="A0A9J5ZZ12"/>